<sequence length="253" mass="27611">MPEAAGQQWNAEDYARTGRFVADLGVSVLGWLAPKADERILDLGCGDGVLSERLMAQGCEVLGVDASPEMVAAAQSRGVTAEVVDAHDLPYRHAFDAVFSNAALHWMKRDHDAVLAGVARALKPGGRFVAELGAAGNVLSMRSALHQALAARGVDAARCDPWMFPTQAEYRARLEAAGFVIDRIERFERPTPLPGDVIGWMTTFARRFLDAVAEAEREAVIQEVREAVRPRLYNSGAWVADYVRLRFAAHIPT</sequence>
<dbReference type="Proteomes" id="UP001254608">
    <property type="component" value="Unassembled WGS sequence"/>
</dbReference>
<comment type="caution">
    <text evidence="2">The sequence shown here is derived from an EMBL/GenBank/DDBJ whole genome shotgun (WGS) entry which is preliminary data.</text>
</comment>
<proteinExistence type="predicted"/>
<dbReference type="CDD" id="cd02440">
    <property type="entry name" value="AdoMet_MTases"/>
    <property type="match status" value="1"/>
</dbReference>
<evidence type="ECO:0000313" key="3">
    <source>
        <dbReference type="Proteomes" id="UP001254608"/>
    </source>
</evidence>
<evidence type="ECO:0000313" key="2">
    <source>
        <dbReference type="EMBL" id="MDT0498910.1"/>
    </source>
</evidence>
<organism evidence="2 3">
    <name type="scientific">Banduia mediterranea</name>
    <dbReference type="NCBI Taxonomy" id="3075609"/>
    <lineage>
        <taxon>Bacteria</taxon>
        <taxon>Pseudomonadati</taxon>
        <taxon>Pseudomonadota</taxon>
        <taxon>Gammaproteobacteria</taxon>
        <taxon>Nevskiales</taxon>
        <taxon>Algiphilaceae</taxon>
        <taxon>Banduia</taxon>
    </lineage>
</organism>
<dbReference type="PANTHER" id="PTHR43861:SF1">
    <property type="entry name" value="TRANS-ACONITATE 2-METHYLTRANSFERASE"/>
    <property type="match status" value="1"/>
</dbReference>
<dbReference type="Gene3D" id="3.40.50.150">
    <property type="entry name" value="Vaccinia Virus protein VP39"/>
    <property type="match status" value="1"/>
</dbReference>
<dbReference type="GO" id="GO:0032259">
    <property type="term" value="P:methylation"/>
    <property type="evidence" value="ECO:0007669"/>
    <property type="project" value="UniProtKB-KW"/>
</dbReference>
<dbReference type="Pfam" id="PF08241">
    <property type="entry name" value="Methyltransf_11"/>
    <property type="match status" value="1"/>
</dbReference>
<accession>A0ABU2WMZ4</accession>
<keyword evidence="2" id="KW-0489">Methyltransferase</keyword>
<keyword evidence="3" id="KW-1185">Reference proteome</keyword>
<keyword evidence="2" id="KW-0808">Transferase</keyword>
<evidence type="ECO:0000259" key="1">
    <source>
        <dbReference type="Pfam" id="PF08241"/>
    </source>
</evidence>
<dbReference type="SUPFAM" id="SSF53335">
    <property type="entry name" value="S-adenosyl-L-methionine-dependent methyltransferases"/>
    <property type="match status" value="1"/>
</dbReference>
<protein>
    <submittedName>
        <fullName evidence="2">Methyltransferase domain-containing protein</fullName>
    </submittedName>
</protein>
<dbReference type="PANTHER" id="PTHR43861">
    <property type="entry name" value="TRANS-ACONITATE 2-METHYLTRANSFERASE-RELATED"/>
    <property type="match status" value="1"/>
</dbReference>
<dbReference type="GO" id="GO:0008168">
    <property type="term" value="F:methyltransferase activity"/>
    <property type="evidence" value="ECO:0007669"/>
    <property type="project" value="UniProtKB-KW"/>
</dbReference>
<dbReference type="InterPro" id="IPR029063">
    <property type="entry name" value="SAM-dependent_MTases_sf"/>
</dbReference>
<dbReference type="InterPro" id="IPR013216">
    <property type="entry name" value="Methyltransf_11"/>
</dbReference>
<gene>
    <name evidence="2" type="ORF">RM530_16315</name>
</gene>
<dbReference type="EMBL" id="JAVRIC010000029">
    <property type="protein sequence ID" value="MDT0498910.1"/>
    <property type="molecule type" value="Genomic_DNA"/>
</dbReference>
<reference evidence="2 3" key="1">
    <citation type="submission" date="2023-09" db="EMBL/GenBank/DDBJ databases">
        <authorList>
            <person name="Rey-Velasco X."/>
        </authorList>
    </citation>
    <scope>NUCLEOTIDE SEQUENCE [LARGE SCALE GENOMIC DNA]</scope>
    <source>
        <strain evidence="2 3">W345</strain>
    </source>
</reference>
<name>A0ABU2WMZ4_9GAMM</name>
<dbReference type="RefSeq" id="WP_311366338.1">
    <property type="nucleotide sequence ID" value="NZ_JAVRIC010000029.1"/>
</dbReference>
<feature type="domain" description="Methyltransferase type 11" evidence="1">
    <location>
        <begin position="41"/>
        <end position="129"/>
    </location>
</feature>